<feature type="transmembrane region" description="Helical" evidence="1">
    <location>
        <begin position="142"/>
        <end position="160"/>
    </location>
</feature>
<feature type="transmembrane region" description="Helical" evidence="1">
    <location>
        <begin position="31"/>
        <end position="51"/>
    </location>
</feature>
<reference evidence="3" key="1">
    <citation type="submission" date="2018-05" db="EMBL/GenBank/DDBJ databases">
        <authorList>
            <person name="Lanie J.A."/>
            <person name="Ng W.-L."/>
            <person name="Kazmierczak K.M."/>
            <person name="Andrzejewski T.M."/>
            <person name="Davidsen T.M."/>
            <person name="Wayne K.J."/>
            <person name="Tettelin H."/>
            <person name="Glass J.I."/>
            <person name="Rusch D."/>
            <person name="Podicherti R."/>
            <person name="Tsui H.-C.T."/>
            <person name="Winkler M.E."/>
        </authorList>
    </citation>
    <scope>NUCLEOTIDE SEQUENCE</scope>
</reference>
<evidence type="ECO:0000313" key="3">
    <source>
        <dbReference type="EMBL" id="SVA90989.1"/>
    </source>
</evidence>
<feature type="transmembrane region" description="Helical" evidence="1">
    <location>
        <begin position="57"/>
        <end position="76"/>
    </location>
</feature>
<feature type="transmembrane region" description="Helical" evidence="1">
    <location>
        <begin position="115"/>
        <end position="135"/>
    </location>
</feature>
<dbReference type="GO" id="GO:0016020">
    <property type="term" value="C:membrane"/>
    <property type="evidence" value="ECO:0007669"/>
    <property type="project" value="InterPro"/>
</dbReference>
<feature type="transmembrane region" description="Helical" evidence="1">
    <location>
        <begin position="232"/>
        <end position="253"/>
    </location>
</feature>
<evidence type="ECO:0000256" key="1">
    <source>
        <dbReference type="SAM" id="Phobius"/>
    </source>
</evidence>
<sequence length="280" mass="31344">MSLNFVFLLILFAALCHASWSTIVKKSENGLAIMAMTSIIEIIIFIPLVFTVPFPSLNIWFFIFATTFLHGFYRYSVITSYKYGDLSYVYPIARGGSVLIIGLISLLIIESNISLLGIIGILLVCFGLFMISFLTAKKFNRVAFILALTTASLIATYTILDGIAVRKSENGLSFIFWLLLLNGIPMLIYALLSKNGLRKKNSYKIKDGIIAGVLAILGYGLVVWSMQFIEIAYVSSIREVSIVLATLLSFYLLKERDARKRVIPSIIIFIGIIILYFQIK</sequence>
<keyword evidence="1" id="KW-1133">Transmembrane helix</keyword>
<feature type="domain" description="EamA" evidence="2">
    <location>
        <begin position="144"/>
        <end position="276"/>
    </location>
</feature>
<proteinExistence type="predicted"/>
<feature type="transmembrane region" description="Helical" evidence="1">
    <location>
        <begin position="262"/>
        <end position="279"/>
    </location>
</feature>
<feature type="transmembrane region" description="Helical" evidence="1">
    <location>
        <begin position="88"/>
        <end position="109"/>
    </location>
</feature>
<dbReference type="EMBL" id="UINC01022087">
    <property type="protein sequence ID" value="SVA90989.1"/>
    <property type="molecule type" value="Genomic_DNA"/>
</dbReference>
<name>A0A381ZP28_9ZZZZ</name>
<dbReference type="Gene3D" id="1.10.3730.20">
    <property type="match status" value="1"/>
</dbReference>
<dbReference type="InterPro" id="IPR037185">
    <property type="entry name" value="EmrE-like"/>
</dbReference>
<feature type="transmembrane region" description="Helical" evidence="1">
    <location>
        <begin position="6"/>
        <end position="24"/>
    </location>
</feature>
<organism evidence="3">
    <name type="scientific">marine metagenome</name>
    <dbReference type="NCBI Taxonomy" id="408172"/>
    <lineage>
        <taxon>unclassified sequences</taxon>
        <taxon>metagenomes</taxon>
        <taxon>ecological metagenomes</taxon>
    </lineage>
</organism>
<keyword evidence="1" id="KW-0812">Transmembrane</keyword>
<accession>A0A381ZP28</accession>
<protein>
    <recommendedName>
        <fullName evidence="2">EamA domain-containing protein</fullName>
    </recommendedName>
</protein>
<gene>
    <name evidence="3" type="ORF">METZ01_LOCUS143843</name>
</gene>
<evidence type="ECO:0000259" key="2">
    <source>
        <dbReference type="Pfam" id="PF00892"/>
    </source>
</evidence>
<dbReference type="SUPFAM" id="SSF103481">
    <property type="entry name" value="Multidrug resistance efflux transporter EmrE"/>
    <property type="match status" value="2"/>
</dbReference>
<keyword evidence="1" id="KW-0472">Membrane</keyword>
<feature type="transmembrane region" description="Helical" evidence="1">
    <location>
        <begin position="208"/>
        <end position="226"/>
    </location>
</feature>
<dbReference type="InterPro" id="IPR000620">
    <property type="entry name" value="EamA_dom"/>
</dbReference>
<feature type="transmembrane region" description="Helical" evidence="1">
    <location>
        <begin position="172"/>
        <end position="192"/>
    </location>
</feature>
<dbReference type="Pfam" id="PF00892">
    <property type="entry name" value="EamA"/>
    <property type="match status" value="1"/>
</dbReference>
<dbReference type="AlphaFoldDB" id="A0A381ZP28"/>